<accession>A0A848M3X4</accession>
<dbReference type="InterPro" id="IPR050469">
    <property type="entry name" value="Diguanylate_Cyclase"/>
</dbReference>
<dbReference type="GO" id="GO:0043709">
    <property type="term" value="P:cell adhesion involved in single-species biofilm formation"/>
    <property type="evidence" value="ECO:0007669"/>
    <property type="project" value="TreeGrafter"/>
</dbReference>
<gene>
    <name evidence="4" type="ORF">HII30_03940</name>
</gene>
<dbReference type="GO" id="GO:1902201">
    <property type="term" value="P:negative regulation of bacterial-type flagellum-dependent cell motility"/>
    <property type="evidence" value="ECO:0007669"/>
    <property type="project" value="TreeGrafter"/>
</dbReference>
<dbReference type="Pfam" id="PF00990">
    <property type="entry name" value="GGDEF"/>
    <property type="match status" value="1"/>
</dbReference>
<protein>
    <submittedName>
        <fullName evidence="4">Diguanylate cyclase</fullName>
    </submittedName>
</protein>
<feature type="transmembrane region" description="Helical" evidence="2">
    <location>
        <begin position="175"/>
        <end position="194"/>
    </location>
</feature>
<keyword evidence="2" id="KW-0472">Membrane</keyword>
<dbReference type="InterPro" id="IPR008979">
    <property type="entry name" value="Galactose-bd-like_sf"/>
</dbReference>
<dbReference type="GO" id="GO:0005886">
    <property type="term" value="C:plasma membrane"/>
    <property type="evidence" value="ECO:0007669"/>
    <property type="project" value="TreeGrafter"/>
</dbReference>
<dbReference type="AlphaFoldDB" id="A0A848M3X4"/>
<dbReference type="PANTHER" id="PTHR45138">
    <property type="entry name" value="REGULATORY COMPONENTS OF SENSORY TRANSDUCTION SYSTEM"/>
    <property type="match status" value="1"/>
</dbReference>
<dbReference type="Proteomes" id="UP000565468">
    <property type="component" value="Unassembled WGS sequence"/>
</dbReference>
<dbReference type="InterPro" id="IPR011623">
    <property type="entry name" value="7TMR_DISM_rcpt_extracell_dom1"/>
</dbReference>
<feature type="domain" description="GGDEF" evidence="3">
    <location>
        <begin position="446"/>
        <end position="581"/>
    </location>
</feature>
<evidence type="ECO:0000259" key="3">
    <source>
        <dbReference type="PROSITE" id="PS50887"/>
    </source>
</evidence>
<comment type="caution">
    <text evidence="4">The sequence shown here is derived from an EMBL/GenBank/DDBJ whole genome shotgun (WGS) entry which is preliminary data.</text>
</comment>
<evidence type="ECO:0000256" key="1">
    <source>
        <dbReference type="SAM" id="Coils"/>
    </source>
</evidence>
<keyword evidence="2" id="KW-0812">Transmembrane</keyword>
<proteinExistence type="predicted"/>
<dbReference type="RefSeq" id="WP_169503730.1">
    <property type="nucleotide sequence ID" value="NZ_JABBPN010000003.1"/>
</dbReference>
<dbReference type="GO" id="GO:0052621">
    <property type="term" value="F:diguanylate cyclase activity"/>
    <property type="evidence" value="ECO:0007669"/>
    <property type="project" value="TreeGrafter"/>
</dbReference>
<feature type="coiled-coil region" evidence="1">
    <location>
        <begin position="388"/>
        <end position="419"/>
    </location>
</feature>
<feature type="transmembrane region" description="Helical" evidence="2">
    <location>
        <begin position="297"/>
        <end position="318"/>
    </location>
</feature>
<feature type="transmembrane region" description="Helical" evidence="2">
    <location>
        <begin position="201"/>
        <end position="219"/>
    </location>
</feature>
<reference evidence="4 5" key="1">
    <citation type="submission" date="2020-04" db="EMBL/GenBank/DDBJ databases">
        <title>Paenibacillus algicola sp. nov., a novel marine bacterium producing alginate lyase.</title>
        <authorList>
            <person name="Huang H."/>
        </authorList>
    </citation>
    <scope>NUCLEOTIDE SEQUENCE [LARGE SCALE GENOMIC DNA]</scope>
    <source>
        <strain evidence="4 5">L7-75</strain>
    </source>
</reference>
<dbReference type="Gene3D" id="3.30.70.270">
    <property type="match status" value="1"/>
</dbReference>
<keyword evidence="2" id="KW-1133">Transmembrane helix</keyword>
<dbReference type="CDD" id="cd01949">
    <property type="entry name" value="GGDEF"/>
    <property type="match status" value="1"/>
</dbReference>
<feature type="transmembrane region" description="Helical" evidence="2">
    <location>
        <begin position="272"/>
        <end position="291"/>
    </location>
</feature>
<sequence length="581" mass="64992">MASELSSSPKAADGIFYILEDPVHPVDLDGDWTFYWEQLIDPSGDRQEQPGRSLKVPGLWNEGESTRHGYGSYRLQVMLGEKHENLGLYIKNVSNSYKIWINGKLLGENGRIADNKAEAKPSRRDRLFLIPEPSKTLDIVIHVANYDHPRGGLTESIRLGYAAALQAEMVRSSSLDMFVIGALFIIGLYHLGLFSARSKKLSPFYFSIFCISISLRNLVTGKTSLYVLLPDFPWDTAVRIEYTTMAIAVISFSMFVRSLYPEELSRWILRPVLALSVLYGLLCVAAPGWLYMKLLPVYQLVIVFVTISCVIAFALAAWRKKEGAALALAAAIFLAATVLNDVLYNRHLLMTGYYIPLGLLVYVLANSFVLGLSFSRAYASTENLTFKLQALNNTLEEKVAERTAKLEEANQELQKQSLLDGLTGIANRRAFEADAQEMLEEKERDAPLYLYLIDIDHFKKFNDYYGHLAGDDCLRRVAEIIDRTASAAGGSVYRYGGEEFCLLYRGDRESAEHLAERIIKEVRAIRIPHEAPGASGFITVSFGFAAMKTGDSDKIDELIEAADLALYQAKQAGRDRYCVSI</sequence>
<dbReference type="SUPFAM" id="SSF55073">
    <property type="entry name" value="Nucleotide cyclase"/>
    <property type="match status" value="1"/>
</dbReference>
<dbReference type="SMART" id="SM00267">
    <property type="entry name" value="GGDEF"/>
    <property type="match status" value="1"/>
</dbReference>
<dbReference type="InterPro" id="IPR000160">
    <property type="entry name" value="GGDEF_dom"/>
</dbReference>
<dbReference type="Pfam" id="PF07695">
    <property type="entry name" value="7TMR-DISM_7TM"/>
    <property type="match status" value="1"/>
</dbReference>
<dbReference type="PANTHER" id="PTHR45138:SF9">
    <property type="entry name" value="DIGUANYLATE CYCLASE DGCM-RELATED"/>
    <property type="match status" value="1"/>
</dbReference>
<keyword evidence="5" id="KW-1185">Reference proteome</keyword>
<evidence type="ECO:0000256" key="2">
    <source>
        <dbReference type="SAM" id="Phobius"/>
    </source>
</evidence>
<evidence type="ECO:0000313" key="4">
    <source>
        <dbReference type="EMBL" id="NMO94941.1"/>
    </source>
</evidence>
<dbReference type="InterPro" id="IPR043128">
    <property type="entry name" value="Rev_trsase/Diguanyl_cyclase"/>
</dbReference>
<dbReference type="Gene3D" id="2.60.120.260">
    <property type="entry name" value="Galactose-binding domain-like"/>
    <property type="match status" value="1"/>
</dbReference>
<feature type="transmembrane region" description="Helical" evidence="2">
    <location>
        <begin position="355"/>
        <end position="379"/>
    </location>
</feature>
<dbReference type="EMBL" id="JABBPN010000003">
    <property type="protein sequence ID" value="NMO94941.1"/>
    <property type="molecule type" value="Genomic_DNA"/>
</dbReference>
<feature type="transmembrane region" description="Helical" evidence="2">
    <location>
        <begin position="239"/>
        <end position="260"/>
    </location>
</feature>
<evidence type="ECO:0000313" key="5">
    <source>
        <dbReference type="Proteomes" id="UP000565468"/>
    </source>
</evidence>
<dbReference type="PROSITE" id="PS50887">
    <property type="entry name" value="GGDEF"/>
    <property type="match status" value="1"/>
</dbReference>
<dbReference type="NCBIfam" id="TIGR00254">
    <property type="entry name" value="GGDEF"/>
    <property type="match status" value="1"/>
</dbReference>
<name>A0A848M3X4_PAELE</name>
<feature type="transmembrane region" description="Helical" evidence="2">
    <location>
        <begin position="325"/>
        <end position="343"/>
    </location>
</feature>
<dbReference type="FunFam" id="3.30.70.270:FF:000001">
    <property type="entry name" value="Diguanylate cyclase domain protein"/>
    <property type="match status" value="1"/>
</dbReference>
<keyword evidence="1" id="KW-0175">Coiled coil</keyword>
<dbReference type="InterPro" id="IPR029787">
    <property type="entry name" value="Nucleotide_cyclase"/>
</dbReference>
<dbReference type="SUPFAM" id="SSF49785">
    <property type="entry name" value="Galactose-binding domain-like"/>
    <property type="match status" value="1"/>
</dbReference>
<organism evidence="4 5">
    <name type="scientific">Paenibacillus lemnae</name>
    <dbReference type="NCBI Taxonomy" id="1330551"/>
    <lineage>
        <taxon>Bacteria</taxon>
        <taxon>Bacillati</taxon>
        <taxon>Bacillota</taxon>
        <taxon>Bacilli</taxon>
        <taxon>Bacillales</taxon>
        <taxon>Paenibacillaceae</taxon>
        <taxon>Paenibacillus</taxon>
    </lineage>
</organism>